<dbReference type="GO" id="GO:0005634">
    <property type="term" value="C:nucleus"/>
    <property type="evidence" value="ECO:0007669"/>
    <property type="project" value="TreeGrafter"/>
</dbReference>
<evidence type="ECO:0000313" key="3">
    <source>
        <dbReference type="Ensembl" id="ENSSPUP00000015835.1"/>
    </source>
</evidence>
<dbReference type="GO" id="GO:0003712">
    <property type="term" value="F:transcription coregulator activity"/>
    <property type="evidence" value="ECO:0007669"/>
    <property type="project" value="TreeGrafter"/>
</dbReference>
<accession>A0A8D0H433</accession>
<reference evidence="3" key="1">
    <citation type="submission" date="2025-08" db="UniProtKB">
        <authorList>
            <consortium name="Ensembl"/>
        </authorList>
    </citation>
    <scope>IDENTIFICATION</scope>
</reference>
<dbReference type="PANTHER" id="PTHR23335:SF9">
    <property type="entry name" value="CALMODULIN-BINDING TRANSCRIPTION ACTIVATOR 2"/>
    <property type="match status" value="1"/>
</dbReference>
<evidence type="ECO:0000313" key="4">
    <source>
        <dbReference type="Proteomes" id="UP000694392"/>
    </source>
</evidence>
<name>A0A8D0H433_SPHPU</name>
<proteinExistence type="predicted"/>
<sequence length="225" mass="23447">MWACALGHLEAALLLYGWNSHALSIPDSLGRLPLTVARSRGHVKLATCLEELQRQEGPPPEPPGAEPGVDPSEGPGKAWGGQPRAADSLHIPSPLSASPDTGLSTISSISSPSELSEGSVSITSAYSSGSALRESPAYSPDAEGAMDVCQLPRAGSTAGWYLQETPSPPGLSHTPFFMGCEVGAMPCRGAEPELLGFGENVENDEYLPAPEVLQVIGGPDQKQYC</sequence>
<dbReference type="GO" id="GO:0006357">
    <property type="term" value="P:regulation of transcription by RNA polymerase II"/>
    <property type="evidence" value="ECO:0007669"/>
    <property type="project" value="TreeGrafter"/>
</dbReference>
<dbReference type="OMA" id="MEICELQ"/>
<organism evidence="3 4">
    <name type="scientific">Sphenodon punctatus</name>
    <name type="common">Tuatara</name>
    <name type="synonym">Hatteria punctata</name>
    <dbReference type="NCBI Taxonomy" id="8508"/>
    <lineage>
        <taxon>Eukaryota</taxon>
        <taxon>Metazoa</taxon>
        <taxon>Chordata</taxon>
        <taxon>Craniata</taxon>
        <taxon>Vertebrata</taxon>
        <taxon>Euteleostomi</taxon>
        <taxon>Lepidosauria</taxon>
        <taxon>Sphenodontia</taxon>
        <taxon>Sphenodontidae</taxon>
        <taxon>Sphenodon</taxon>
    </lineage>
</organism>
<evidence type="ECO:0000256" key="2">
    <source>
        <dbReference type="SAM" id="SignalP"/>
    </source>
</evidence>
<dbReference type="GO" id="GO:0003690">
    <property type="term" value="F:double-stranded DNA binding"/>
    <property type="evidence" value="ECO:0007669"/>
    <property type="project" value="TreeGrafter"/>
</dbReference>
<keyword evidence="2" id="KW-0732">Signal</keyword>
<dbReference type="Ensembl" id="ENSSPUT00000016882.1">
    <property type="protein sequence ID" value="ENSSPUP00000015835.1"/>
    <property type="gene ID" value="ENSSPUG00000012238.1"/>
</dbReference>
<keyword evidence="4" id="KW-1185">Reference proteome</keyword>
<dbReference type="AlphaFoldDB" id="A0A8D0H433"/>
<feature type="signal peptide" evidence="2">
    <location>
        <begin position="1"/>
        <end position="22"/>
    </location>
</feature>
<dbReference type="Proteomes" id="UP000694392">
    <property type="component" value="Unplaced"/>
</dbReference>
<dbReference type="GeneTree" id="ENSGT00940000155203"/>
<protein>
    <submittedName>
        <fullName evidence="3">Uncharacterized protein</fullName>
    </submittedName>
</protein>
<reference evidence="3" key="2">
    <citation type="submission" date="2025-09" db="UniProtKB">
        <authorList>
            <consortium name="Ensembl"/>
        </authorList>
    </citation>
    <scope>IDENTIFICATION</scope>
</reference>
<feature type="region of interest" description="Disordered" evidence="1">
    <location>
        <begin position="52"/>
        <end position="119"/>
    </location>
</feature>
<feature type="chain" id="PRO_5034136545" evidence="2">
    <location>
        <begin position="23"/>
        <end position="225"/>
    </location>
</feature>
<feature type="compositionally biased region" description="Low complexity" evidence="1">
    <location>
        <begin position="101"/>
        <end position="119"/>
    </location>
</feature>
<evidence type="ECO:0000256" key="1">
    <source>
        <dbReference type="SAM" id="MobiDB-lite"/>
    </source>
</evidence>
<dbReference type="PANTHER" id="PTHR23335">
    <property type="entry name" value="CALMODULIN-BINDING TRANSCRIPTION ACTIVATOR CAMTA"/>
    <property type="match status" value="1"/>
</dbReference>